<keyword evidence="2" id="KW-1133">Transmembrane helix</keyword>
<sequence>MKKEILVSKMQQLQKVSTGFSTATLFFLSVSIVFVCSLVVGVNCCKKKKRRRRHARRANNKNNTNNSNNDRMIKGSKTRAFFQRLNPLEETNETDLGSLDDVDLSKEVPTPKSFRLDLKSKRIKDENIKIEHSQPTISQQTGTFR</sequence>
<feature type="transmembrane region" description="Helical" evidence="2">
    <location>
        <begin position="20"/>
        <end position="44"/>
    </location>
</feature>
<evidence type="ECO:0000256" key="2">
    <source>
        <dbReference type="SAM" id="Phobius"/>
    </source>
</evidence>
<proteinExistence type="predicted"/>
<keyword evidence="2" id="KW-0812">Transmembrane</keyword>
<organism evidence="3 4">
    <name type="scientific">Meloidogyne incognita</name>
    <name type="common">Southern root-knot nematode worm</name>
    <name type="synonym">Oxyuris incognita</name>
    <dbReference type="NCBI Taxonomy" id="6306"/>
    <lineage>
        <taxon>Eukaryota</taxon>
        <taxon>Metazoa</taxon>
        <taxon>Ecdysozoa</taxon>
        <taxon>Nematoda</taxon>
        <taxon>Chromadorea</taxon>
        <taxon>Rhabditida</taxon>
        <taxon>Tylenchina</taxon>
        <taxon>Tylenchomorpha</taxon>
        <taxon>Tylenchoidea</taxon>
        <taxon>Meloidogynidae</taxon>
        <taxon>Meloidogyninae</taxon>
        <taxon>Meloidogyne</taxon>
        <taxon>Meloidogyne incognita group</taxon>
    </lineage>
</organism>
<keyword evidence="2" id="KW-0472">Membrane</keyword>
<feature type="region of interest" description="Disordered" evidence="1">
    <location>
        <begin position="51"/>
        <end position="75"/>
    </location>
</feature>
<feature type="compositionally biased region" description="Low complexity" evidence="1">
    <location>
        <begin position="60"/>
        <end position="70"/>
    </location>
</feature>
<protein>
    <submittedName>
        <fullName evidence="4">Candidate secreted effector</fullName>
    </submittedName>
</protein>
<evidence type="ECO:0000313" key="4">
    <source>
        <dbReference type="WBParaSite" id="Minc3s00460g12697"/>
    </source>
</evidence>
<evidence type="ECO:0000256" key="1">
    <source>
        <dbReference type="SAM" id="MobiDB-lite"/>
    </source>
</evidence>
<evidence type="ECO:0000313" key="3">
    <source>
        <dbReference type="Proteomes" id="UP000887563"/>
    </source>
</evidence>
<dbReference type="WBParaSite" id="Minc3s00460g12697">
    <property type="protein sequence ID" value="Minc3s00460g12697"/>
    <property type="gene ID" value="Minc3s00460g12697"/>
</dbReference>
<dbReference type="AlphaFoldDB" id="A0A914LFC4"/>
<accession>A0A914LFC4</accession>
<dbReference type="Proteomes" id="UP000887563">
    <property type="component" value="Unplaced"/>
</dbReference>
<name>A0A914LFC4_MELIC</name>
<reference evidence="4" key="1">
    <citation type="submission" date="2022-11" db="UniProtKB">
        <authorList>
            <consortium name="WormBaseParasite"/>
        </authorList>
    </citation>
    <scope>IDENTIFICATION</scope>
</reference>
<keyword evidence="3" id="KW-1185">Reference proteome</keyword>